<feature type="signal peptide" evidence="1">
    <location>
        <begin position="1"/>
        <end position="15"/>
    </location>
</feature>
<dbReference type="Proteomes" id="UP001372338">
    <property type="component" value="Unassembled WGS sequence"/>
</dbReference>
<organism evidence="2 3">
    <name type="scientific">Crotalaria pallida</name>
    <name type="common">Smooth rattlebox</name>
    <name type="synonym">Crotalaria striata</name>
    <dbReference type="NCBI Taxonomy" id="3830"/>
    <lineage>
        <taxon>Eukaryota</taxon>
        <taxon>Viridiplantae</taxon>
        <taxon>Streptophyta</taxon>
        <taxon>Embryophyta</taxon>
        <taxon>Tracheophyta</taxon>
        <taxon>Spermatophyta</taxon>
        <taxon>Magnoliopsida</taxon>
        <taxon>eudicotyledons</taxon>
        <taxon>Gunneridae</taxon>
        <taxon>Pentapetalae</taxon>
        <taxon>rosids</taxon>
        <taxon>fabids</taxon>
        <taxon>Fabales</taxon>
        <taxon>Fabaceae</taxon>
        <taxon>Papilionoideae</taxon>
        <taxon>50 kb inversion clade</taxon>
        <taxon>genistoids sensu lato</taxon>
        <taxon>core genistoids</taxon>
        <taxon>Crotalarieae</taxon>
        <taxon>Crotalaria</taxon>
    </lineage>
</organism>
<dbReference type="AlphaFoldDB" id="A0AAN9EK65"/>
<evidence type="ECO:0000256" key="1">
    <source>
        <dbReference type="SAM" id="SignalP"/>
    </source>
</evidence>
<sequence>MQTTILALICKISFSCYLCICGKGECYSLSFAKDLYFSFDLALEMNSLDEKGNSFARTFSTVVGASSLGTSSYGYSSKSSSGPVIQPSASSGTYAKGIVGITSFPAATAKSTSAEAASAAFKETFIPRTAILSTVAISRCSR</sequence>
<accession>A0AAN9EK65</accession>
<evidence type="ECO:0000313" key="2">
    <source>
        <dbReference type="EMBL" id="KAK7256245.1"/>
    </source>
</evidence>
<gene>
    <name evidence="2" type="ORF">RIF29_29684</name>
</gene>
<dbReference type="EMBL" id="JAYWIO010000006">
    <property type="protein sequence ID" value="KAK7256245.1"/>
    <property type="molecule type" value="Genomic_DNA"/>
</dbReference>
<protein>
    <submittedName>
        <fullName evidence="2">Uncharacterized protein</fullName>
    </submittedName>
</protein>
<keyword evidence="1" id="KW-0732">Signal</keyword>
<feature type="chain" id="PRO_5042935093" evidence="1">
    <location>
        <begin position="16"/>
        <end position="142"/>
    </location>
</feature>
<proteinExistence type="predicted"/>
<keyword evidence="3" id="KW-1185">Reference proteome</keyword>
<reference evidence="2 3" key="1">
    <citation type="submission" date="2024-01" db="EMBL/GenBank/DDBJ databases">
        <title>The genomes of 5 underutilized Papilionoideae crops provide insights into root nodulation and disease resistanc.</title>
        <authorList>
            <person name="Yuan L."/>
        </authorList>
    </citation>
    <scope>NUCLEOTIDE SEQUENCE [LARGE SCALE GENOMIC DNA]</scope>
    <source>
        <strain evidence="2">ZHUSHIDOU_FW_LH</strain>
        <tissue evidence="2">Leaf</tissue>
    </source>
</reference>
<evidence type="ECO:0000313" key="3">
    <source>
        <dbReference type="Proteomes" id="UP001372338"/>
    </source>
</evidence>
<comment type="caution">
    <text evidence="2">The sequence shown here is derived from an EMBL/GenBank/DDBJ whole genome shotgun (WGS) entry which is preliminary data.</text>
</comment>
<name>A0AAN9EK65_CROPI</name>